<protein>
    <recommendedName>
        <fullName evidence="2">CHK kinase-like domain-containing protein</fullName>
    </recommendedName>
</protein>
<feature type="compositionally biased region" description="Basic and acidic residues" evidence="1">
    <location>
        <begin position="454"/>
        <end position="464"/>
    </location>
</feature>
<feature type="region of interest" description="Disordered" evidence="1">
    <location>
        <begin position="454"/>
        <end position="529"/>
    </location>
</feature>
<evidence type="ECO:0000313" key="4">
    <source>
        <dbReference type="Proteomes" id="UP001286313"/>
    </source>
</evidence>
<dbReference type="EMBL" id="JAWQEG010003074">
    <property type="protein sequence ID" value="KAK3868129.1"/>
    <property type="molecule type" value="Genomic_DNA"/>
</dbReference>
<reference evidence="3" key="1">
    <citation type="submission" date="2023-10" db="EMBL/GenBank/DDBJ databases">
        <title>Genome assemblies of two species of porcelain crab, Petrolisthes cinctipes and Petrolisthes manimaculis (Anomura: Porcellanidae).</title>
        <authorList>
            <person name="Angst P."/>
        </authorList>
    </citation>
    <scope>NUCLEOTIDE SEQUENCE</scope>
    <source>
        <strain evidence="3">PB745_01</strain>
        <tissue evidence="3">Gill</tissue>
    </source>
</reference>
<organism evidence="3 4">
    <name type="scientific">Petrolisthes cinctipes</name>
    <name type="common">Flat porcelain crab</name>
    <dbReference type="NCBI Taxonomy" id="88211"/>
    <lineage>
        <taxon>Eukaryota</taxon>
        <taxon>Metazoa</taxon>
        <taxon>Ecdysozoa</taxon>
        <taxon>Arthropoda</taxon>
        <taxon>Crustacea</taxon>
        <taxon>Multicrustacea</taxon>
        <taxon>Malacostraca</taxon>
        <taxon>Eumalacostraca</taxon>
        <taxon>Eucarida</taxon>
        <taxon>Decapoda</taxon>
        <taxon>Pleocyemata</taxon>
        <taxon>Anomura</taxon>
        <taxon>Galatheoidea</taxon>
        <taxon>Porcellanidae</taxon>
        <taxon>Petrolisthes</taxon>
    </lineage>
</organism>
<sequence length="966" mass="110230">MEEERVLVPLRSHEDLSHHWLQQVLRNALHTNLKFKSWKTNTKEDITGFASDISFITVSYITHTHREIEETRSLVVKFMPENTEAANFLRDGNLALREVEFYKYAASEEFKLFCHKSGMQNLIPELYWAGIDGDRVTVVLEDLCHRKYKTLIPSEGISLSQVKIILSAIATVHAAGFHSINRYGSHQLDMPWNTAFLQKSVEVGLGRLTGIYSDTPLAGTFKAFFPHLENLLHSDHCHSFLRTLIHGDLWTGNIMFSTDEKSVSIIDWQFAHFGNPVCDIIILLILSSSPSVYEDHLMEVLECYWESFKESLMKNGGAAAELTYTLQDLMRNVEDLWFFGFMFLCAAFPDLLDFNKMSETRLKSIITFLDKRGAFTRPLLSVGPYCITKTEPQELPPLKSDKEISRRWLEAMLGRKTGTPVLVESWSVRLPEGREGFLSEIAFVEVEFVKQEVSQKDYSGKDEESTQEMESDEPYGNVRGCGGGDGGGEEENTRKVGCEEKLRDEEERNSLELECEEPSGSGGKMKVGKKKSYHEEEDMVGKFEQVKDKSNRQGKIKRQKFTEEDGTRKEKCRLVFKFLPHDPNLKKFLDNGDLAEREVEFYKFVSSNEFRDIGVDVPVPEVYYASYTKDAITLILRDLNQDDYGSVIIRDGSSLDHTKTALRAVAAVHAAGYLYLQCHGIQSNLATLAREFKTEFYEEFFLPNLNTLVEMYKGTSLSEIFKALLPLTPEIRATSCQKPFFETIIHGDLWAGQLLYSHDQQSASVIDWQFCHLDNPVIDIMSMFFMSTDPRVLEDHLPEILEDYWRTLCRILKAGGGNTTKIDKVWKMGVKDHEKSRNMKNNRVKPEDVGLEQLAANVEKMWIYGFMFLTVSLHDFLNGDNISRDRLDGAMTFLEKRGVFRRFLEKFGGRKTKDSILNGTGNSLSMEILEMEKPVLLQVGASVVGSFGSSLPLDFDRLGCACFDRL</sequence>
<dbReference type="SMART" id="SM00587">
    <property type="entry name" value="CHK"/>
    <property type="match status" value="2"/>
</dbReference>
<dbReference type="Gene3D" id="3.90.1200.10">
    <property type="match status" value="2"/>
</dbReference>
<accession>A0AAE1F795</accession>
<evidence type="ECO:0000259" key="2">
    <source>
        <dbReference type="SMART" id="SM00587"/>
    </source>
</evidence>
<feature type="compositionally biased region" description="Basic and acidic residues" evidence="1">
    <location>
        <begin position="491"/>
        <end position="511"/>
    </location>
</feature>
<dbReference type="InterPro" id="IPR004119">
    <property type="entry name" value="EcKL"/>
</dbReference>
<dbReference type="PANTHER" id="PTHR11012:SF30">
    <property type="entry name" value="PROTEIN KINASE-LIKE DOMAIN-CONTAINING"/>
    <property type="match status" value="1"/>
</dbReference>
<comment type="caution">
    <text evidence="3">The sequence shown here is derived from an EMBL/GenBank/DDBJ whole genome shotgun (WGS) entry which is preliminary data.</text>
</comment>
<dbReference type="InterPro" id="IPR011009">
    <property type="entry name" value="Kinase-like_dom_sf"/>
</dbReference>
<evidence type="ECO:0000313" key="3">
    <source>
        <dbReference type="EMBL" id="KAK3868129.1"/>
    </source>
</evidence>
<feature type="domain" description="CHK kinase-like" evidence="2">
    <location>
        <begin position="634"/>
        <end position="814"/>
    </location>
</feature>
<gene>
    <name evidence="3" type="ORF">Pcinc_026451</name>
</gene>
<dbReference type="Proteomes" id="UP001286313">
    <property type="component" value="Unassembled WGS sequence"/>
</dbReference>
<dbReference type="SUPFAM" id="SSF56112">
    <property type="entry name" value="Protein kinase-like (PK-like)"/>
    <property type="match status" value="2"/>
</dbReference>
<feature type="domain" description="CHK kinase-like" evidence="2">
    <location>
        <begin position="138"/>
        <end position="314"/>
    </location>
</feature>
<proteinExistence type="predicted"/>
<name>A0AAE1F795_PETCI</name>
<dbReference type="AlphaFoldDB" id="A0AAE1F795"/>
<keyword evidence="4" id="KW-1185">Reference proteome</keyword>
<evidence type="ECO:0000256" key="1">
    <source>
        <dbReference type="SAM" id="MobiDB-lite"/>
    </source>
</evidence>
<dbReference type="PANTHER" id="PTHR11012">
    <property type="entry name" value="PROTEIN KINASE-LIKE DOMAIN-CONTAINING"/>
    <property type="match status" value="1"/>
</dbReference>
<dbReference type="Pfam" id="PF02958">
    <property type="entry name" value="EcKL"/>
    <property type="match status" value="2"/>
</dbReference>
<dbReference type="InterPro" id="IPR015897">
    <property type="entry name" value="CHK_kinase-like"/>
</dbReference>